<dbReference type="Proteomes" id="UP000515202">
    <property type="component" value="Unplaced"/>
</dbReference>
<dbReference type="AlphaFoldDB" id="A0A6P6BRW7"/>
<feature type="region of interest" description="Disordered" evidence="1">
    <location>
        <begin position="1"/>
        <end position="22"/>
    </location>
</feature>
<keyword evidence="2" id="KW-1185">Reference proteome</keyword>
<reference evidence="3" key="1">
    <citation type="submission" date="2025-08" db="UniProtKB">
        <authorList>
            <consortium name="RefSeq"/>
        </authorList>
    </citation>
    <scope>IDENTIFICATION</scope>
    <source>
        <tissue evidence="3">Kidney</tissue>
    </source>
</reference>
<evidence type="ECO:0000313" key="2">
    <source>
        <dbReference type="Proteomes" id="UP000515202"/>
    </source>
</evidence>
<evidence type="ECO:0000313" key="3">
    <source>
        <dbReference type="RefSeq" id="XP_023377828.1"/>
    </source>
</evidence>
<protein>
    <submittedName>
        <fullName evidence="3">LOW QUALITY PROTEIN: uncharacterized protein LOC111730700</fullName>
    </submittedName>
</protein>
<dbReference type="GeneID" id="111730700"/>
<dbReference type="KEGG" id="pvp:111730700"/>
<dbReference type="RefSeq" id="XP_023377828.1">
    <property type="nucleotide sequence ID" value="XM_023522060.1"/>
</dbReference>
<sequence>MGCVSSNLKGSWGILTSNSGQPLWASRNSYHPLRRLRIMPLVSPYLKEPLNGGAASGDSETALSGAPHWSAWIPQPWTRPQAMRKGQTSFFLFS</sequence>
<dbReference type="CTD" id="100507507"/>
<evidence type="ECO:0000256" key="1">
    <source>
        <dbReference type="SAM" id="MobiDB-lite"/>
    </source>
</evidence>
<accession>A0A6P6BRW7</accession>
<gene>
    <name evidence="3" type="primary">LOC111730700</name>
</gene>
<proteinExistence type="predicted"/>
<name>A0A6P6BRW7_PTEVA</name>
<organism evidence="2 3">
    <name type="scientific">Pteropus vampyrus</name>
    <name type="common">Large flying fox</name>
    <dbReference type="NCBI Taxonomy" id="132908"/>
    <lineage>
        <taxon>Eukaryota</taxon>
        <taxon>Metazoa</taxon>
        <taxon>Chordata</taxon>
        <taxon>Craniata</taxon>
        <taxon>Vertebrata</taxon>
        <taxon>Euteleostomi</taxon>
        <taxon>Mammalia</taxon>
        <taxon>Eutheria</taxon>
        <taxon>Laurasiatheria</taxon>
        <taxon>Chiroptera</taxon>
        <taxon>Yinpterochiroptera</taxon>
        <taxon>Pteropodoidea</taxon>
        <taxon>Pteropodidae</taxon>
        <taxon>Pteropodinae</taxon>
        <taxon>Pteropus</taxon>
    </lineage>
</organism>